<reference evidence="2 3" key="1">
    <citation type="journal article" date="2023" name="Limnol Oceanogr Lett">
        <title>Environmental adaptations by the intertidal Antarctic cyanobacterium Halotia branconii CENA392 as revealed using long-read genome sequencing.</title>
        <authorList>
            <person name="Dextro R.B."/>
            <person name="Delbaje E."/>
            <person name="Freitas P.N.N."/>
            <person name="Geraldes V."/>
            <person name="Pinto E."/>
            <person name="Long P.F."/>
            <person name="Fiore M.F."/>
        </authorList>
    </citation>
    <scope>NUCLEOTIDE SEQUENCE [LARGE SCALE GENOMIC DNA]</scope>
    <source>
        <strain evidence="2 3">CENA392</strain>
    </source>
</reference>
<proteinExistence type="predicted"/>
<feature type="region of interest" description="Disordered" evidence="1">
    <location>
        <begin position="213"/>
        <end position="236"/>
    </location>
</feature>
<dbReference type="Proteomes" id="UP001223520">
    <property type="component" value="Chromosome"/>
</dbReference>
<sequence>MTNSPPNNALPDGFDPWEHLQGQYITEFNRRVRQYFSDHNDNWQPNVADKRSSMRVACTMLDTDNHAMMALRMSFFFDLLGYSKKDLIVYHGSRENIDPPVEGHPKVLLYFSQDMESIPKGYDKVDAEISFRIMNETQATFTEAKAKALGVKIKQQFIQNGQGIVFTKGKDIYSYVDKLNGYRMRVYCTTETDAIDVVRRALECQNFTYNKNNLTKHEPKKTSDPKPGNHLVYGKQRPKKRYRPIANVRFRYATCEVPGMNKEVVLYDTTNKLPAIVFP</sequence>
<gene>
    <name evidence="2" type="ORF">QI031_18005</name>
</gene>
<name>A0AAJ6P7J3_9CYAN</name>
<dbReference type="KEGG" id="hbq:QI031_18005"/>
<keyword evidence="3" id="KW-1185">Reference proteome</keyword>
<evidence type="ECO:0000313" key="3">
    <source>
        <dbReference type="Proteomes" id="UP001223520"/>
    </source>
</evidence>
<organism evidence="2 3">
    <name type="scientific">Halotia branconii CENA392</name>
    <dbReference type="NCBI Taxonomy" id="1539056"/>
    <lineage>
        <taxon>Bacteria</taxon>
        <taxon>Bacillati</taxon>
        <taxon>Cyanobacteriota</taxon>
        <taxon>Cyanophyceae</taxon>
        <taxon>Nostocales</taxon>
        <taxon>Nodulariaceae</taxon>
        <taxon>Halotia</taxon>
    </lineage>
</organism>
<evidence type="ECO:0000313" key="2">
    <source>
        <dbReference type="EMBL" id="WGV23700.1"/>
    </source>
</evidence>
<dbReference type="AlphaFoldDB" id="A0AAJ6P7J3"/>
<protein>
    <submittedName>
        <fullName evidence="2">Uncharacterized protein</fullName>
    </submittedName>
</protein>
<evidence type="ECO:0000256" key="1">
    <source>
        <dbReference type="SAM" id="MobiDB-lite"/>
    </source>
</evidence>
<dbReference type="EMBL" id="CP124543">
    <property type="protein sequence ID" value="WGV23700.1"/>
    <property type="molecule type" value="Genomic_DNA"/>
</dbReference>
<feature type="compositionally biased region" description="Basic and acidic residues" evidence="1">
    <location>
        <begin position="215"/>
        <end position="224"/>
    </location>
</feature>
<dbReference type="RefSeq" id="WP_281481029.1">
    <property type="nucleotide sequence ID" value="NZ_CP124543.1"/>
</dbReference>
<accession>A0AAJ6P7J3</accession>